<evidence type="ECO:0000256" key="1">
    <source>
        <dbReference type="ARBA" id="ARBA00003929"/>
    </source>
</evidence>
<keyword evidence="6 10" id="KW-0297">G-protein coupled receptor</keyword>
<dbReference type="InterPro" id="IPR000725">
    <property type="entry name" value="Olfact_rcpt"/>
</dbReference>
<dbReference type="SUPFAM" id="SSF81321">
    <property type="entry name" value="Family A G protein-coupled receptor-like"/>
    <property type="match status" value="1"/>
</dbReference>
<dbReference type="InterPro" id="IPR000276">
    <property type="entry name" value="GPCR_Rhodpsn"/>
</dbReference>
<dbReference type="Pfam" id="PF13853">
    <property type="entry name" value="7tm_4"/>
    <property type="match status" value="1"/>
</dbReference>
<evidence type="ECO:0000256" key="10">
    <source>
        <dbReference type="RuleBase" id="RU000688"/>
    </source>
</evidence>
<dbReference type="KEGG" id="lww:102749279"/>
<dbReference type="PROSITE" id="PS00237">
    <property type="entry name" value="G_PROTEIN_RECEP_F1_1"/>
    <property type="match status" value="1"/>
</dbReference>
<evidence type="ECO:0000256" key="6">
    <source>
        <dbReference type="ARBA" id="ARBA00023040"/>
    </source>
</evidence>
<comment type="subcellular location">
    <subcellularLocation>
        <location evidence="2 11">Cell membrane</location>
        <topology evidence="2 11">Multi-pass membrane protein</topology>
    </subcellularLocation>
</comment>
<evidence type="ECO:0000256" key="4">
    <source>
        <dbReference type="ARBA" id="ARBA00022692"/>
    </source>
</evidence>
<name>A0A2U3Y384_LEPWE</name>
<evidence type="ECO:0000256" key="8">
    <source>
        <dbReference type="ARBA" id="ARBA00023170"/>
    </source>
</evidence>
<evidence type="ECO:0000256" key="3">
    <source>
        <dbReference type="ARBA" id="ARBA00022475"/>
    </source>
</evidence>
<feature type="transmembrane region" description="Helical" evidence="11">
    <location>
        <begin position="38"/>
        <end position="62"/>
    </location>
</feature>
<evidence type="ECO:0000256" key="9">
    <source>
        <dbReference type="ARBA" id="ARBA00023224"/>
    </source>
</evidence>
<feature type="domain" description="G-protein coupled receptors family 1 profile" evidence="12">
    <location>
        <begin position="53"/>
        <end position="244"/>
    </location>
</feature>
<dbReference type="GO" id="GO:0005886">
    <property type="term" value="C:plasma membrane"/>
    <property type="evidence" value="ECO:0007669"/>
    <property type="project" value="UniProtKB-SubCell"/>
</dbReference>
<dbReference type="GO" id="GO:0004930">
    <property type="term" value="F:G protein-coupled receptor activity"/>
    <property type="evidence" value="ECO:0007669"/>
    <property type="project" value="UniProtKB-KW"/>
</dbReference>
<evidence type="ECO:0000256" key="2">
    <source>
        <dbReference type="ARBA" id="ARBA00004651"/>
    </source>
</evidence>
<dbReference type="RefSeq" id="XP_006738182.1">
    <property type="nucleotide sequence ID" value="XM_006738119.1"/>
</dbReference>
<gene>
    <name evidence="14" type="primary">LOC102749279</name>
</gene>
<feature type="transmembrane region" description="Helical" evidence="11">
    <location>
        <begin position="210"/>
        <end position="231"/>
    </location>
</feature>
<comment type="similarity">
    <text evidence="10">Belongs to the G-protein coupled receptor 1 family.</text>
</comment>
<keyword evidence="5 11" id="KW-1133">Transmembrane helix</keyword>
<keyword evidence="7 11" id="KW-0472">Membrane</keyword>
<protein>
    <recommendedName>
        <fullName evidence="11">Olfactory receptor</fullName>
    </recommendedName>
</protein>
<dbReference type="PRINTS" id="PR00237">
    <property type="entry name" value="GPCRRHODOPSN"/>
</dbReference>
<dbReference type="AlphaFoldDB" id="A0A2U3Y384"/>
<evidence type="ECO:0000256" key="7">
    <source>
        <dbReference type="ARBA" id="ARBA00023136"/>
    </source>
</evidence>
<dbReference type="FunFam" id="1.20.1070.10:FF:000015">
    <property type="entry name" value="Olfactory receptor"/>
    <property type="match status" value="1"/>
</dbReference>
<sequence length="244" mass="26901">MYIFLRTQAVHGTKKPKKNRVSEFLLLGLTEKPELHTLLFGLFLSVYLVTIFGNLLIVLAIITDSRLHTPMYFFLSKLSLVDTFFSSTTVPKMLVNLWTQNQVISFVGCLAQIYTFHLLGTMDSSLLAVMAIDRFVAIVYPLCYSVIISPCVCGLLGGVGAWLISNLRSLMHTCLMAQLTFCAGSEIPHFFCDLMPLLKLSCSDTHTSELVIFAFGIIMGISPLSCILLSYTSAATSLGFTGTL</sequence>
<keyword evidence="11" id="KW-0716">Sensory transduction</keyword>
<evidence type="ECO:0000259" key="12">
    <source>
        <dbReference type="PROSITE" id="PS50262"/>
    </source>
</evidence>
<dbReference type="OrthoDB" id="5967898at2759"/>
<proteinExistence type="inferred from homology"/>
<comment type="caution">
    <text evidence="11">Lacks conserved residue(s) required for the propagation of feature annotation.</text>
</comment>
<dbReference type="PANTHER" id="PTHR48001">
    <property type="entry name" value="OLFACTORY RECEPTOR"/>
    <property type="match status" value="1"/>
</dbReference>
<accession>A0A2U3Y384</accession>
<keyword evidence="13" id="KW-1185">Reference proteome</keyword>
<dbReference type="PROSITE" id="PS50262">
    <property type="entry name" value="G_PROTEIN_RECEP_F1_2"/>
    <property type="match status" value="1"/>
</dbReference>
<feature type="transmembrane region" description="Helical" evidence="11">
    <location>
        <begin position="142"/>
        <end position="164"/>
    </location>
</feature>
<evidence type="ECO:0000256" key="11">
    <source>
        <dbReference type="RuleBase" id="RU363047"/>
    </source>
</evidence>
<keyword evidence="4 10" id="KW-0812">Transmembrane</keyword>
<evidence type="ECO:0000313" key="13">
    <source>
        <dbReference type="Proteomes" id="UP000245341"/>
    </source>
</evidence>
<feature type="transmembrane region" description="Helical" evidence="11">
    <location>
        <begin position="103"/>
        <end position="130"/>
    </location>
</feature>
<dbReference type="PRINTS" id="PR00245">
    <property type="entry name" value="OLFACTORYR"/>
</dbReference>
<keyword evidence="8 10" id="KW-0675">Receptor</keyword>
<dbReference type="InterPro" id="IPR017452">
    <property type="entry name" value="GPCR_Rhodpsn_7TM"/>
</dbReference>
<dbReference type="Gene3D" id="1.20.1070.10">
    <property type="entry name" value="Rhodopsin 7-helix transmembrane proteins"/>
    <property type="match status" value="1"/>
</dbReference>
<keyword evidence="9 10" id="KW-0807">Transducer</keyword>
<dbReference type="GO" id="GO:0004984">
    <property type="term" value="F:olfactory receptor activity"/>
    <property type="evidence" value="ECO:0007669"/>
    <property type="project" value="InterPro"/>
</dbReference>
<evidence type="ECO:0000256" key="5">
    <source>
        <dbReference type="ARBA" id="ARBA00022989"/>
    </source>
</evidence>
<keyword evidence="11" id="KW-0552">Olfaction</keyword>
<dbReference type="GeneID" id="102749279"/>
<dbReference type="STRING" id="9713.A0A2U3Y384"/>
<organism evidence="13 14">
    <name type="scientific">Leptonychotes weddellii</name>
    <name type="common">Weddell seal</name>
    <name type="synonym">Otaria weddellii</name>
    <dbReference type="NCBI Taxonomy" id="9713"/>
    <lineage>
        <taxon>Eukaryota</taxon>
        <taxon>Metazoa</taxon>
        <taxon>Chordata</taxon>
        <taxon>Craniata</taxon>
        <taxon>Vertebrata</taxon>
        <taxon>Euteleostomi</taxon>
        <taxon>Mammalia</taxon>
        <taxon>Eutheria</taxon>
        <taxon>Laurasiatheria</taxon>
        <taxon>Carnivora</taxon>
        <taxon>Caniformia</taxon>
        <taxon>Pinnipedia</taxon>
        <taxon>Phocidae</taxon>
        <taxon>Monachinae</taxon>
        <taxon>Lobodontini</taxon>
        <taxon>Leptonychotes</taxon>
    </lineage>
</organism>
<dbReference type="Proteomes" id="UP000245341">
    <property type="component" value="Unplaced"/>
</dbReference>
<keyword evidence="3 11" id="KW-1003">Cell membrane</keyword>
<reference evidence="14" key="1">
    <citation type="submission" date="2025-08" db="UniProtKB">
        <authorList>
            <consortium name="RefSeq"/>
        </authorList>
    </citation>
    <scope>IDENTIFICATION</scope>
    <source>
        <tissue evidence="14">Liver</tissue>
    </source>
</reference>
<comment type="function">
    <text evidence="1">Putative odorant or sperm cell receptor.</text>
</comment>
<evidence type="ECO:0000313" key="14">
    <source>
        <dbReference type="RefSeq" id="XP_006738182.1"/>
    </source>
</evidence>